<sequence>MFIRKTPTRYHSINLVRLMVKKFLPFSMVSFSEFRTFIGVLDQKSELNNQLQPGSIRKLVVKIYIGTTSSLMKKLRKEISVTPLAFLHINVNLWTSRLSKDRFFGIQLFYVSREWEVKAVLLAVRHFCPSGNLLPGRSLSDILQLWTNKIILEFNVSYDKILSSTSDTGSDVKRLCSVLIPESWEWCLPHMLNCVLVGAFGTGLNCVNIRNNGARRLLKDLKKVIRHVNKSSVMKQKFKETQEKNNRKRLKHLSDVSHG</sequence>
<reference evidence="6 7" key="1">
    <citation type="journal article" date="2018" name="Mol. Biol. Evol.">
        <title>Analysis of the draft genome of the red seaweed Gracilariopsis chorda provides insights into genome size evolution in Rhodophyta.</title>
        <authorList>
            <person name="Lee J."/>
            <person name="Yang E.C."/>
            <person name="Graf L."/>
            <person name="Yang J.H."/>
            <person name="Qiu H."/>
            <person name="Zel Zion U."/>
            <person name="Chan C.X."/>
            <person name="Stephens T.G."/>
            <person name="Weber A.P.M."/>
            <person name="Boo G.H."/>
            <person name="Boo S.M."/>
            <person name="Kim K.M."/>
            <person name="Shin Y."/>
            <person name="Jung M."/>
            <person name="Lee S.J."/>
            <person name="Yim H.S."/>
            <person name="Lee J.H."/>
            <person name="Bhattacharya D."/>
            <person name="Yoon H.S."/>
        </authorList>
    </citation>
    <scope>NUCLEOTIDE SEQUENCE [LARGE SCALE GENOMIC DNA]</scope>
    <source>
        <strain evidence="6 7">SKKU-2015</strain>
        <tissue evidence="6">Whole body</tissue>
    </source>
</reference>
<dbReference type="InterPro" id="IPR052035">
    <property type="entry name" value="ZnF_BED_domain_contain"/>
</dbReference>
<dbReference type="PANTHER" id="PTHR46481:SF10">
    <property type="entry name" value="ZINC FINGER BED DOMAIN-CONTAINING PROTEIN 39"/>
    <property type="match status" value="1"/>
</dbReference>
<keyword evidence="4" id="KW-0862">Zinc</keyword>
<comment type="subcellular location">
    <subcellularLocation>
        <location evidence="1">Nucleus</location>
    </subcellularLocation>
</comment>
<evidence type="ECO:0000256" key="4">
    <source>
        <dbReference type="ARBA" id="ARBA00022833"/>
    </source>
</evidence>
<dbReference type="GO" id="GO:0008270">
    <property type="term" value="F:zinc ion binding"/>
    <property type="evidence" value="ECO:0007669"/>
    <property type="project" value="UniProtKB-KW"/>
</dbReference>
<accession>A0A2V3ILY8</accession>
<dbReference type="OrthoDB" id="162805at2759"/>
<evidence type="ECO:0000313" key="7">
    <source>
        <dbReference type="Proteomes" id="UP000247409"/>
    </source>
</evidence>
<dbReference type="InterPro" id="IPR012337">
    <property type="entry name" value="RNaseH-like_sf"/>
</dbReference>
<gene>
    <name evidence="6" type="ORF">BWQ96_07182</name>
</gene>
<dbReference type="EMBL" id="NBIV01000138">
    <property type="protein sequence ID" value="PXF43096.1"/>
    <property type="molecule type" value="Genomic_DNA"/>
</dbReference>
<evidence type="ECO:0000256" key="1">
    <source>
        <dbReference type="ARBA" id="ARBA00004123"/>
    </source>
</evidence>
<evidence type="ECO:0000256" key="3">
    <source>
        <dbReference type="ARBA" id="ARBA00022771"/>
    </source>
</evidence>
<evidence type="ECO:0000313" key="6">
    <source>
        <dbReference type="EMBL" id="PXF43096.1"/>
    </source>
</evidence>
<proteinExistence type="predicted"/>
<keyword evidence="7" id="KW-1185">Reference proteome</keyword>
<evidence type="ECO:0000256" key="5">
    <source>
        <dbReference type="ARBA" id="ARBA00023242"/>
    </source>
</evidence>
<keyword evidence="5" id="KW-0539">Nucleus</keyword>
<keyword evidence="2" id="KW-0479">Metal-binding</keyword>
<dbReference type="PANTHER" id="PTHR46481">
    <property type="entry name" value="ZINC FINGER BED DOMAIN-CONTAINING PROTEIN 4"/>
    <property type="match status" value="1"/>
</dbReference>
<dbReference type="GO" id="GO:0005634">
    <property type="term" value="C:nucleus"/>
    <property type="evidence" value="ECO:0007669"/>
    <property type="project" value="UniProtKB-SubCell"/>
</dbReference>
<keyword evidence="3" id="KW-0863">Zinc-finger</keyword>
<name>A0A2V3ILY8_9FLOR</name>
<dbReference type="AlphaFoldDB" id="A0A2V3ILY8"/>
<dbReference type="Proteomes" id="UP000247409">
    <property type="component" value="Unassembled WGS sequence"/>
</dbReference>
<organism evidence="6 7">
    <name type="scientific">Gracilariopsis chorda</name>
    <dbReference type="NCBI Taxonomy" id="448386"/>
    <lineage>
        <taxon>Eukaryota</taxon>
        <taxon>Rhodophyta</taxon>
        <taxon>Florideophyceae</taxon>
        <taxon>Rhodymeniophycidae</taxon>
        <taxon>Gracilariales</taxon>
        <taxon>Gracilariaceae</taxon>
        <taxon>Gracilariopsis</taxon>
    </lineage>
</organism>
<protein>
    <submittedName>
        <fullName evidence="6">Uncharacterized protein</fullName>
    </submittedName>
</protein>
<dbReference type="SUPFAM" id="SSF53098">
    <property type="entry name" value="Ribonuclease H-like"/>
    <property type="match status" value="1"/>
</dbReference>
<comment type="caution">
    <text evidence="6">The sequence shown here is derived from an EMBL/GenBank/DDBJ whole genome shotgun (WGS) entry which is preliminary data.</text>
</comment>
<evidence type="ECO:0000256" key="2">
    <source>
        <dbReference type="ARBA" id="ARBA00022723"/>
    </source>
</evidence>